<evidence type="ECO:0000256" key="5">
    <source>
        <dbReference type="ARBA" id="ARBA00023002"/>
    </source>
</evidence>
<dbReference type="VEuPathDB" id="FungiDB:SPPG_01583"/>
<dbReference type="InterPro" id="IPR014436">
    <property type="entry name" value="Extradiol_dOase_DODA"/>
</dbReference>
<dbReference type="Pfam" id="PF02900">
    <property type="entry name" value="LigB"/>
    <property type="match status" value="1"/>
</dbReference>
<evidence type="ECO:0000256" key="2">
    <source>
        <dbReference type="ARBA" id="ARBA00007581"/>
    </source>
</evidence>
<evidence type="ECO:0000313" key="8">
    <source>
        <dbReference type="Proteomes" id="UP000053201"/>
    </source>
</evidence>
<comment type="similarity">
    <text evidence="2">Belongs to the DODA-type extradiol aromatic ring-opening dioxygenase family.</text>
</comment>
<dbReference type="AlphaFoldDB" id="A0A0L0HSS0"/>
<dbReference type="eggNOG" id="ENOG502QS66">
    <property type="taxonomic scope" value="Eukaryota"/>
</dbReference>
<dbReference type="STRING" id="645134.A0A0L0HSS0"/>
<evidence type="ECO:0000256" key="4">
    <source>
        <dbReference type="ARBA" id="ARBA00022833"/>
    </source>
</evidence>
<dbReference type="InParanoid" id="A0A0L0HSS0"/>
<keyword evidence="8" id="KW-1185">Reference proteome</keyword>
<evidence type="ECO:0000256" key="1">
    <source>
        <dbReference type="ARBA" id="ARBA00001947"/>
    </source>
</evidence>
<dbReference type="GO" id="GO:0016702">
    <property type="term" value="F:oxidoreductase activity, acting on single donors with incorporation of molecular oxygen, incorporation of two atoms of oxygen"/>
    <property type="evidence" value="ECO:0007669"/>
    <property type="project" value="UniProtKB-ARBA"/>
</dbReference>
<keyword evidence="4" id="KW-0862">Zinc</keyword>
<dbReference type="OrthoDB" id="7396853at2759"/>
<dbReference type="OMA" id="AGPCFFM"/>
<dbReference type="GO" id="GO:0008198">
    <property type="term" value="F:ferrous iron binding"/>
    <property type="evidence" value="ECO:0007669"/>
    <property type="project" value="InterPro"/>
</dbReference>
<name>A0A0L0HSS0_SPIPD</name>
<proteinExistence type="inferred from homology"/>
<dbReference type="InterPro" id="IPR004183">
    <property type="entry name" value="Xdiol_dOase_suB"/>
</dbReference>
<organism evidence="7 8">
    <name type="scientific">Spizellomyces punctatus (strain DAOM BR117)</name>
    <dbReference type="NCBI Taxonomy" id="645134"/>
    <lineage>
        <taxon>Eukaryota</taxon>
        <taxon>Fungi</taxon>
        <taxon>Fungi incertae sedis</taxon>
        <taxon>Chytridiomycota</taxon>
        <taxon>Chytridiomycota incertae sedis</taxon>
        <taxon>Chytridiomycetes</taxon>
        <taxon>Spizellomycetales</taxon>
        <taxon>Spizellomycetaceae</taxon>
        <taxon>Spizellomyces</taxon>
    </lineage>
</organism>
<keyword evidence="3" id="KW-0479">Metal-binding</keyword>
<dbReference type="SUPFAM" id="SSF53213">
    <property type="entry name" value="LigB-like"/>
    <property type="match status" value="1"/>
</dbReference>
<dbReference type="EMBL" id="KQ257451">
    <property type="protein sequence ID" value="KND04148.1"/>
    <property type="molecule type" value="Genomic_DNA"/>
</dbReference>
<dbReference type="Proteomes" id="UP000053201">
    <property type="component" value="Unassembled WGS sequence"/>
</dbReference>
<dbReference type="GeneID" id="27685235"/>
<dbReference type="FunCoup" id="A0A0L0HSS0">
    <property type="interactions" value="279"/>
</dbReference>
<gene>
    <name evidence="7" type="ORF">SPPG_01583</name>
</gene>
<dbReference type="PIRSF" id="PIRSF006157">
    <property type="entry name" value="Doxgns_DODA"/>
    <property type="match status" value="1"/>
</dbReference>
<feature type="domain" description="Extradiol ring-cleavage dioxygenase class III enzyme subunit B" evidence="6">
    <location>
        <begin position="25"/>
        <end position="276"/>
    </location>
</feature>
<sequence length="293" mass="32410">MRWRSLIAKLSTMTGKTPETYRAPALFLPHGGGPMPLLNDPGHRDLITFLTKTGRKYLNPRPKAILLVTAHWETRNPTVSTVSKPELLYDYYNFPPETYNIDFPAKGDPEVAKRVVTLLQNAGFKTQTDAERGWDHGVFVPLKLYLPDFDIPIIPMSVLTSQDAAEHYRIGKALEPLRNEGVMIIGSGMSFHNMRAMRGRLGFSGTLNEPFDDAVDEAVKIASSDERGKVLSAWDKMEGALDSHPYGAAEHFMPLLVVAGAGGDEPGVRALSWNMSPFRISAWVWEGATKGTA</sequence>
<evidence type="ECO:0000313" key="7">
    <source>
        <dbReference type="EMBL" id="KND04148.1"/>
    </source>
</evidence>
<comment type="cofactor">
    <cofactor evidence="1">
        <name>Zn(2+)</name>
        <dbReference type="ChEBI" id="CHEBI:29105"/>
    </cofactor>
</comment>
<dbReference type="CDD" id="cd07363">
    <property type="entry name" value="45_DOPA_Dioxygenase"/>
    <property type="match status" value="1"/>
</dbReference>
<keyword evidence="5" id="KW-0560">Oxidoreductase</keyword>
<dbReference type="PANTHER" id="PTHR30096:SF0">
    <property type="entry name" value="4,5-DOPA DIOXYGENASE EXTRADIOL-LIKE PROTEIN"/>
    <property type="match status" value="1"/>
</dbReference>
<dbReference type="Gene3D" id="3.40.830.10">
    <property type="entry name" value="LigB-like"/>
    <property type="match status" value="1"/>
</dbReference>
<dbReference type="RefSeq" id="XP_016612187.1">
    <property type="nucleotide sequence ID" value="XM_016749900.1"/>
</dbReference>
<evidence type="ECO:0000256" key="3">
    <source>
        <dbReference type="ARBA" id="ARBA00022723"/>
    </source>
</evidence>
<evidence type="ECO:0000259" key="6">
    <source>
        <dbReference type="Pfam" id="PF02900"/>
    </source>
</evidence>
<dbReference type="PANTHER" id="PTHR30096">
    <property type="entry name" value="4,5-DOPA DIOXYGENASE EXTRADIOL-LIKE PROTEIN"/>
    <property type="match status" value="1"/>
</dbReference>
<protein>
    <recommendedName>
        <fullName evidence="6">Extradiol ring-cleavage dioxygenase class III enzyme subunit B domain-containing protein</fullName>
    </recommendedName>
</protein>
<accession>A0A0L0HSS0</accession>
<dbReference type="GO" id="GO:0008270">
    <property type="term" value="F:zinc ion binding"/>
    <property type="evidence" value="ECO:0007669"/>
    <property type="project" value="InterPro"/>
</dbReference>
<reference evidence="7 8" key="1">
    <citation type="submission" date="2009-08" db="EMBL/GenBank/DDBJ databases">
        <title>The Genome Sequence of Spizellomyces punctatus strain DAOM BR117.</title>
        <authorList>
            <consortium name="The Broad Institute Genome Sequencing Platform"/>
            <person name="Russ C."/>
            <person name="Cuomo C."/>
            <person name="Shea T."/>
            <person name="Young S.K."/>
            <person name="Zeng Q."/>
            <person name="Koehrsen M."/>
            <person name="Haas B."/>
            <person name="Borodovsky M."/>
            <person name="Guigo R."/>
            <person name="Alvarado L."/>
            <person name="Berlin A."/>
            <person name="Bochicchio J."/>
            <person name="Borenstein D."/>
            <person name="Chapman S."/>
            <person name="Chen Z."/>
            <person name="Engels R."/>
            <person name="Freedman E."/>
            <person name="Gellesch M."/>
            <person name="Goldberg J."/>
            <person name="Griggs A."/>
            <person name="Gujja S."/>
            <person name="Heiman D."/>
            <person name="Hepburn T."/>
            <person name="Howarth C."/>
            <person name="Jen D."/>
            <person name="Larson L."/>
            <person name="Lewis B."/>
            <person name="Mehta T."/>
            <person name="Park D."/>
            <person name="Pearson M."/>
            <person name="Roberts A."/>
            <person name="Saif S."/>
            <person name="Shenoy N."/>
            <person name="Sisk P."/>
            <person name="Stolte C."/>
            <person name="Sykes S."/>
            <person name="Thomson T."/>
            <person name="Walk T."/>
            <person name="White J."/>
            <person name="Yandava C."/>
            <person name="Burger G."/>
            <person name="Gray M.W."/>
            <person name="Holland P.W.H."/>
            <person name="King N."/>
            <person name="Lang F.B.F."/>
            <person name="Roger A.J."/>
            <person name="Ruiz-Trillo I."/>
            <person name="Lander E."/>
            <person name="Nusbaum C."/>
        </authorList>
    </citation>
    <scope>NUCLEOTIDE SEQUENCE [LARGE SCALE GENOMIC DNA]</scope>
    <source>
        <strain evidence="7 8">DAOM BR117</strain>
    </source>
</reference>